<reference evidence="6 7" key="1">
    <citation type="submission" date="2024-07" db="EMBL/GenBank/DDBJ databases">
        <title>Chromosome-level genome assembly of the water stick insect Ranatra chinensis (Heteroptera: Nepidae).</title>
        <authorList>
            <person name="Liu X."/>
        </authorList>
    </citation>
    <scope>NUCLEOTIDE SEQUENCE [LARGE SCALE GENOMIC DNA]</scope>
    <source>
        <strain evidence="6">Cailab_2021Rc</strain>
        <tissue evidence="6">Muscle</tissue>
    </source>
</reference>
<keyword evidence="3" id="KW-0547">Nucleotide-binding</keyword>
<keyword evidence="2" id="KW-0808">Transferase</keyword>
<feature type="compositionally biased region" description="Basic residues" evidence="5">
    <location>
        <begin position="732"/>
        <end position="741"/>
    </location>
</feature>
<accession>A0ABD0YUT2</accession>
<sequence>MVRKRSGAFDLEDTKKWLEGRRKESVVKDTLKGKRLEDIGDKDAQKKLLMKEKRKEVFQNYTFVLEPPLPPLARLLPANTFLVRTKAPDYRISENGSLDDLNNYFSDISLSCKPGCMRDYGTWKRQLIENYVPADGRRVFGRLGKVESPAKGKKAKGVSPRKSFRRSVREIVRSNVAKKLEIAKLKSESVLASIREVAPVAKPARKARSRGWSEAAVRTWKPFRETTRKDFYDRMTAGPPRVAAEETSHPRPRALPQGAPGHLVRAPGRCSSSTLRLIQRFTRGEGSGGVPLEKSADEIKPLREETFQEESPKKKIEVTVKLQQDRQKYVPNETKRAACVWERLGLPTEEVIDGAAMETMIEDIRREPFDEFMWNVIGEQASGGLPILPTVLRPVAELRKMTRPSNAFADVFMGTLPEGWTPEQYSPCRPPVKKSAPTEWGRAEELGWTSEKARRDKARREQWTTTWRGPARNETADPAAVGADSRALQAFARSPRFGKRHVGMGPGSSRGFRPKGTVDYAVGKTYFERSGRAAAHITKTPFPGGYVDPESIGERVRRRCGTRGPYDVFTGPRDQTTLHGYWKPGRQYPARDFPEPEGAFHNSLRKKNYGVFPPLEEEESPSRKEPALEASPPAPPAPRPNKHPFNSAVERWRRDPLEETSPAPGRYTDFPKPRVTGHRHIFISNTVRWYPGMDSNVGRWDAYSTHPEVVRLNKLRNLRGSAKLPEDPGKKAPSKSKKNKNVKGSSSTHEGRVVCRTYDNGKTTHSVVSVSGVNDCGTSSRVRDCGEKVYRGLDVITNKVTGEEMDCVPHHLLDFVDPLDRFTVVDFRNKALPIFEFVERAPADPPGSDVFFRLEFIGASAHTRRVLAKIVISAPHPSPPDRDLWPLPASVPGGPRCMEKM</sequence>
<name>A0ABD0YUT2_9HEMI</name>
<keyword evidence="4" id="KW-0067">ATP-binding</keyword>
<dbReference type="PANTHER" id="PTHR11088">
    <property type="entry name" value="TRNA DIMETHYLALLYLTRANSFERASE"/>
    <property type="match status" value="1"/>
</dbReference>
<dbReference type="Pfam" id="PF01715">
    <property type="entry name" value="IPPT"/>
    <property type="match status" value="1"/>
</dbReference>
<proteinExistence type="inferred from homology"/>
<evidence type="ECO:0000313" key="7">
    <source>
        <dbReference type="Proteomes" id="UP001558652"/>
    </source>
</evidence>
<feature type="region of interest" description="Disordered" evidence="5">
    <location>
        <begin position="613"/>
        <end position="674"/>
    </location>
</feature>
<protein>
    <submittedName>
        <fullName evidence="6">Uncharacterized protein</fullName>
    </submittedName>
</protein>
<dbReference type="PANTHER" id="PTHR11088:SF89">
    <property type="entry name" value="TRNA DIMETHYLALLYLTRANSFERASE"/>
    <property type="match status" value="1"/>
</dbReference>
<feature type="region of interest" description="Disordered" evidence="5">
    <location>
        <begin position="424"/>
        <end position="463"/>
    </location>
</feature>
<dbReference type="GO" id="GO:0016740">
    <property type="term" value="F:transferase activity"/>
    <property type="evidence" value="ECO:0007669"/>
    <property type="project" value="UniProtKB-KW"/>
</dbReference>
<comment type="similarity">
    <text evidence="1">Belongs to the IPP transferase family.</text>
</comment>
<organism evidence="6 7">
    <name type="scientific">Ranatra chinensis</name>
    <dbReference type="NCBI Taxonomy" id="642074"/>
    <lineage>
        <taxon>Eukaryota</taxon>
        <taxon>Metazoa</taxon>
        <taxon>Ecdysozoa</taxon>
        <taxon>Arthropoda</taxon>
        <taxon>Hexapoda</taxon>
        <taxon>Insecta</taxon>
        <taxon>Pterygota</taxon>
        <taxon>Neoptera</taxon>
        <taxon>Paraneoptera</taxon>
        <taxon>Hemiptera</taxon>
        <taxon>Heteroptera</taxon>
        <taxon>Panheteroptera</taxon>
        <taxon>Nepomorpha</taxon>
        <taxon>Nepidae</taxon>
        <taxon>Ranatrinae</taxon>
        <taxon>Ranatra</taxon>
    </lineage>
</organism>
<dbReference type="InterPro" id="IPR039657">
    <property type="entry name" value="Dimethylallyltransferase"/>
</dbReference>
<dbReference type="InterPro" id="IPR027417">
    <property type="entry name" value="P-loop_NTPase"/>
</dbReference>
<evidence type="ECO:0000313" key="6">
    <source>
        <dbReference type="EMBL" id="KAL1128938.1"/>
    </source>
</evidence>
<evidence type="ECO:0000256" key="5">
    <source>
        <dbReference type="SAM" id="MobiDB-lite"/>
    </source>
</evidence>
<comment type="caution">
    <text evidence="6">The sequence shown here is derived from an EMBL/GenBank/DDBJ whole genome shotgun (WGS) entry which is preliminary data.</text>
</comment>
<evidence type="ECO:0000256" key="1">
    <source>
        <dbReference type="ARBA" id="ARBA00005842"/>
    </source>
</evidence>
<evidence type="ECO:0000256" key="2">
    <source>
        <dbReference type="ARBA" id="ARBA00022679"/>
    </source>
</evidence>
<dbReference type="EMBL" id="JBFDAA010000009">
    <property type="protein sequence ID" value="KAL1128938.1"/>
    <property type="molecule type" value="Genomic_DNA"/>
</dbReference>
<feature type="compositionally biased region" description="Basic and acidic residues" evidence="5">
    <location>
        <begin position="441"/>
        <end position="462"/>
    </location>
</feature>
<keyword evidence="7" id="KW-1185">Reference proteome</keyword>
<dbReference type="AlphaFoldDB" id="A0ABD0YUT2"/>
<evidence type="ECO:0000256" key="4">
    <source>
        <dbReference type="ARBA" id="ARBA00022840"/>
    </source>
</evidence>
<gene>
    <name evidence="6" type="ORF">AAG570_013472</name>
</gene>
<dbReference type="GO" id="GO:0005524">
    <property type="term" value="F:ATP binding"/>
    <property type="evidence" value="ECO:0007669"/>
    <property type="project" value="UniProtKB-KW"/>
</dbReference>
<evidence type="ECO:0000256" key="3">
    <source>
        <dbReference type="ARBA" id="ARBA00022741"/>
    </source>
</evidence>
<dbReference type="Proteomes" id="UP001558652">
    <property type="component" value="Unassembled WGS sequence"/>
</dbReference>
<feature type="region of interest" description="Disordered" evidence="5">
    <location>
        <begin position="237"/>
        <end position="268"/>
    </location>
</feature>
<dbReference type="Gene3D" id="3.40.50.300">
    <property type="entry name" value="P-loop containing nucleotide triphosphate hydrolases"/>
    <property type="match status" value="1"/>
</dbReference>
<feature type="region of interest" description="Disordered" evidence="5">
    <location>
        <begin position="714"/>
        <end position="751"/>
    </location>
</feature>